<evidence type="ECO:0000256" key="10">
    <source>
        <dbReference type="ARBA" id="ARBA00023033"/>
    </source>
</evidence>
<comment type="subcellular location">
    <subcellularLocation>
        <location evidence="2">Membrane</location>
    </subcellularLocation>
</comment>
<dbReference type="EMBL" id="CP039355">
    <property type="protein sequence ID" value="QCE16578.1"/>
    <property type="molecule type" value="Genomic_DNA"/>
</dbReference>
<evidence type="ECO:0000256" key="7">
    <source>
        <dbReference type="ARBA" id="ARBA00022989"/>
    </source>
</evidence>
<reference evidence="15 16" key="1">
    <citation type="submission" date="2019-04" db="EMBL/GenBank/DDBJ databases">
        <title>An improved genome assembly and genetic linkage map for asparagus bean, Vigna unguiculata ssp. sesquipedialis.</title>
        <authorList>
            <person name="Xia Q."/>
            <person name="Zhang R."/>
            <person name="Dong Y."/>
        </authorList>
    </citation>
    <scope>NUCLEOTIDE SEQUENCE [LARGE SCALE GENOMIC DNA]</scope>
    <source>
        <tissue evidence="15">Leaf</tissue>
    </source>
</reference>
<evidence type="ECO:0000256" key="6">
    <source>
        <dbReference type="ARBA" id="ARBA00022723"/>
    </source>
</evidence>
<keyword evidence="7 14" id="KW-1133">Transmembrane helix</keyword>
<organism evidence="15 16">
    <name type="scientific">Vigna unguiculata</name>
    <name type="common">Cowpea</name>
    <dbReference type="NCBI Taxonomy" id="3917"/>
    <lineage>
        <taxon>Eukaryota</taxon>
        <taxon>Viridiplantae</taxon>
        <taxon>Streptophyta</taxon>
        <taxon>Embryophyta</taxon>
        <taxon>Tracheophyta</taxon>
        <taxon>Spermatophyta</taxon>
        <taxon>Magnoliopsida</taxon>
        <taxon>eudicotyledons</taxon>
        <taxon>Gunneridae</taxon>
        <taxon>Pentapetalae</taxon>
        <taxon>rosids</taxon>
        <taxon>fabids</taxon>
        <taxon>Fabales</taxon>
        <taxon>Fabaceae</taxon>
        <taxon>Papilionoideae</taxon>
        <taxon>50 kb inversion clade</taxon>
        <taxon>NPAAA clade</taxon>
        <taxon>indigoferoid/millettioid clade</taxon>
        <taxon>Phaseoleae</taxon>
        <taxon>Vigna</taxon>
    </lineage>
</organism>
<dbReference type="GO" id="GO:0004497">
    <property type="term" value="F:monooxygenase activity"/>
    <property type="evidence" value="ECO:0007669"/>
    <property type="project" value="UniProtKB-KW"/>
</dbReference>
<keyword evidence="4 12" id="KW-0349">Heme</keyword>
<evidence type="ECO:0000256" key="3">
    <source>
        <dbReference type="ARBA" id="ARBA00010617"/>
    </source>
</evidence>
<keyword evidence="9 12" id="KW-0408">Iron</keyword>
<keyword evidence="6 12" id="KW-0479">Metal-binding</keyword>
<evidence type="ECO:0000256" key="14">
    <source>
        <dbReference type="SAM" id="Phobius"/>
    </source>
</evidence>
<dbReference type="PANTHER" id="PTHR47947:SF26">
    <property type="entry name" value="CYTOCHROME P450"/>
    <property type="match status" value="1"/>
</dbReference>
<evidence type="ECO:0000256" key="1">
    <source>
        <dbReference type="ARBA" id="ARBA00001971"/>
    </source>
</evidence>
<dbReference type="PRINTS" id="PR00385">
    <property type="entry name" value="P450"/>
</dbReference>
<comment type="cofactor">
    <cofactor evidence="1 12">
        <name>heme</name>
        <dbReference type="ChEBI" id="CHEBI:30413"/>
    </cofactor>
</comment>
<dbReference type="InterPro" id="IPR050651">
    <property type="entry name" value="Plant_Cytochrome_P450_Monoox"/>
</dbReference>
<feature type="transmembrane region" description="Helical" evidence="14">
    <location>
        <begin position="12"/>
        <end position="31"/>
    </location>
</feature>
<dbReference type="GO" id="GO:0005506">
    <property type="term" value="F:iron ion binding"/>
    <property type="evidence" value="ECO:0007669"/>
    <property type="project" value="InterPro"/>
</dbReference>
<evidence type="ECO:0000313" key="15">
    <source>
        <dbReference type="EMBL" id="QCE16578.1"/>
    </source>
</evidence>
<keyword evidence="5 14" id="KW-0812">Transmembrane</keyword>
<dbReference type="InterPro" id="IPR017972">
    <property type="entry name" value="Cyt_P450_CS"/>
</dbReference>
<keyword evidence="11 14" id="KW-0472">Membrane</keyword>
<dbReference type="SUPFAM" id="SSF48264">
    <property type="entry name" value="Cytochrome P450"/>
    <property type="match status" value="1"/>
</dbReference>
<evidence type="ECO:0000256" key="2">
    <source>
        <dbReference type="ARBA" id="ARBA00004370"/>
    </source>
</evidence>
<sequence length="530" mass="59776">MYHENPLSKYTVPLTISFFCLFLFLFIVSSISRKLKNHSAATRKAPPEASGAWPLIGHLHLLGGSEPPHVTLGHMADRYGPVFSLRLGAYKTLVVSDWEMAKECFTVNDKAFANRPKSMSFEVLGYNCSMMGFSPYGSYWRQMRKIATLELLSSRRIETLKHVMVAEVKASMRETYKLWLKEENSCSEMKKWFGNIALNIMFRTVVGIRFVSDGGANEENERLRKAFREFIDLGGSFAVSDSLPYLRWLDLDGKEKKMKRTAKELDGFVQSTLEEHKRNRDCGSGERKHGQDLMDVLLGLVEEGEEFEGHDPDTTIKATCLALILAGSDTTTGTLTWALSLLLNNREILKKIIHELDSEVGSERKVEMSDLKKLKYLDAIIKETLRLYPAAPLNLPHESMEDCTVGGYDVASGTRLLTNISKLQRDPSLYPNPHEFYPERFLTSEKEVDVRGQHFELIPFGAGRRMCPGTSFGLQVMQLTLATLLHGFDIATNDGGPVDMVEQIGFTNTRASPLQVILTPRLSSHIYDQI</sequence>
<evidence type="ECO:0000256" key="12">
    <source>
        <dbReference type="PIRSR" id="PIRSR602401-1"/>
    </source>
</evidence>
<evidence type="ECO:0000256" key="11">
    <source>
        <dbReference type="ARBA" id="ARBA00023136"/>
    </source>
</evidence>
<evidence type="ECO:0000313" key="16">
    <source>
        <dbReference type="Proteomes" id="UP000501690"/>
    </source>
</evidence>
<dbReference type="AlphaFoldDB" id="A0A4D6NT27"/>
<evidence type="ECO:0000256" key="8">
    <source>
        <dbReference type="ARBA" id="ARBA00023002"/>
    </source>
</evidence>
<protein>
    <submittedName>
        <fullName evidence="15">Cytochrome P450</fullName>
    </submittedName>
</protein>
<dbReference type="FunFam" id="1.10.630.10:FF:000026">
    <property type="entry name" value="Cytochrome P450 82C4"/>
    <property type="match status" value="1"/>
</dbReference>
<dbReference type="GO" id="GO:0016705">
    <property type="term" value="F:oxidoreductase activity, acting on paired donors, with incorporation or reduction of molecular oxygen"/>
    <property type="evidence" value="ECO:0007669"/>
    <property type="project" value="InterPro"/>
</dbReference>
<dbReference type="PANTHER" id="PTHR47947">
    <property type="entry name" value="CYTOCHROME P450 82C3-RELATED"/>
    <property type="match status" value="1"/>
</dbReference>
<feature type="binding site" description="axial binding residue" evidence="12">
    <location>
        <position position="467"/>
    </location>
    <ligand>
        <name>heme</name>
        <dbReference type="ChEBI" id="CHEBI:30413"/>
    </ligand>
    <ligandPart>
        <name>Fe</name>
        <dbReference type="ChEBI" id="CHEBI:18248"/>
    </ligandPart>
</feature>
<keyword evidence="8 13" id="KW-0560">Oxidoreductase</keyword>
<dbReference type="CDD" id="cd20654">
    <property type="entry name" value="CYP82"/>
    <property type="match status" value="1"/>
</dbReference>
<dbReference type="PRINTS" id="PR00463">
    <property type="entry name" value="EP450I"/>
</dbReference>
<proteinExistence type="inferred from homology"/>
<dbReference type="GO" id="GO:0016020">
    <property type="term" value="C:membrane"/>
    <property type="evidence" value="ECO:0007669"/>
    <property type="project" value="UniProtKB-SubCell"/>
</dbReference>
<name>A0A4D6NT27_VIGUN</name>
<dbReference type="InterPro" id="IPR002401">
    <property type="entry name" value="Cyt_P450_E_grp-I"/>
</dbReference>
<dbReference type="Gene3D" id="1.10.630.10">
    <property type="entry name" value="Cytochrome P450"/>
    <property type="match status" value="1"/>
</dbReference>
<evidence type="ECO:0000256" key="13">
    <source>
        <dbReference type="RuleBase" id="RU000461"/>
    </source>
</evidence>
<gene>
    <name evidence="15" type="ORF">DEO72_LG11g3595</name>
</gene>
<keyword evidence="16" id="KW-1185">Reference proteome</keyword>
<dbReference type="InterPro" id="IPR001128">
    <property type="entry name" value="Cyt_P450"/>
</dbReference>
<dbReference type="InterPro" id="IPR036396">
    <property type="entry name" value="Cyt_P450_sf"/>
</dbReference>
<dbReference type="GO" id="GO:0020037">
    <property type="term" value="F:heme binding"/>
    <property type="evidence" value="ECO:0007669"/>
    <property type="project" value="InterPro"/>
</dbReference>
<evidence type="ECO:0000256" key="4">
    <source>
        <dbReference type="ARBA" id="ARBA00022617"/>
    </source>
</evidence>
<dbReference type="Proteomes" id="UP000501690">
    <property type="component" value="Linkage Group LG11"/>
</dbReference>
<dbReference type="PROSITE" id="PS00086">
    <property type="entry name" value="CYTOCHROME_P450"/>
    <property type="match status" value="1"/>
</dbReference>
<comment type="similarity">
    <text evidence="3 13">Belongs to the cytochrome P450 family.</text>
</comment>
<evidence type="ECO:0000256" key="5">
    <source>
        <dbReference type="ARBA" id="ARBA00022692"/>
    </source>
</evidence>
<evidence type="ECO:0000256" key="9">
    <source>
        <dbReference type="ARBA" id="ARBA00023004"/>
    </source>
</evidence>
<dbReference type="Pfam" id="PF00067">
    <property type="entry name" value="p450"/>
    <property type="match status" value="1"/>
</dbReference>
<keyword evidence="10 13" id="KW-0503">Monooxygenase</keyword>
<accession>A0A4D6NT27</accession>